<gene>
    <name evidence="1" type="ORF">AWB69_08805</name>
</gene>
<dbReference type="Pfam" id="PF11185">
    <property type="entry name" value="DUF2971"/>
    <property type="match status" value="1"/>
</dbReference>
<dbReference type="RefSeq" id="WP_063978043.1">
    <property type="nucleotide sequence ID" value="NZ_FCOK02000121.1"/>
</dbReference>
<protein>
    <recommendedName>
        <fullName evidence="3">DUF2971 domain-containing protein</fullName>
    </recommendedName>
</protein>
<reference evidence="1 2" key="1">
    <citation type="submission" date="2016-01" db="EMBL/GenBank/DDBJ databases">
        <authorList>
            <person name="Oliw E.H."/>
        </authorList>
    </citation>
    <scope>NUCLEOTIDE SEQUENCE [LARGE SCALE GENOMIC DNA]</scope>
    <source>
        <strain evidence="1">LMG 27134</strain>
    </source>
</reference>
<dbReference type="EMBL" id="FCOK02000121">
    <property type="protein sequence ID" value="SAL72417.1"/>
    <property type="molecule type" value="Genomic_DNA"/>
</dbReference>
<evidence type="ECO:0000313" key="1">
    <source>
        <dbReference type="EMBL" id="SAL72417.1"/>
    </source>
</evidence>
<organism evidence="1 2">
    <name type="scientific">Caballeronia udeis</name>
    <dbReference type="NCBI Taxonomy" id="1232866"/>
    <lineage>
        <taxon>Bacteria</taxon>
        <taxon>Pseudomonadati</taxon>
        <taxon>Pseudomonadota</taxon>
        <taxon>Betaproteobacteria</taxon>
        <taxon>Burkholderiales</taxon>
        <taxon>Burkholderiaceae</taxon>
        <taxon>Caballeronia</taxon>
    </lineage>
</organism>
<evidence type="ECO:0000313" key="2">
    <source>
        <dbReference type="Proteomes" id="UP000054683"/>
    </source>
</evidence>
<evidence type="ECO:0008006" key="3">
    <source>
        <dbReference type="Google" id="ProtNLM"/>
    </source>
</evidence>
<dbReference type="Proteomes" id="UP000054683">
    <property type="component" value="Unassembled WGS sequence"/>
</dbReference>
<dbReference type="OrthoDB" id="4119964at2"/>
<dbReference type="AlphaFoldDB" id="A0A158JUC4"/>
<accession>A0A158JUC4</accession>
<dbReference type="InterPro" id="IPR021352">
    <property type="entry name" value="DUF2971"/>
</dbReference>
<sequence length="221" mass="25657">MRLYYMTSEHWGASDLACKHLKFSRFDDLNDPFELLSAHLGERSARHFYNSLRCAVAERFSVICFSDNWRSPVMWAHYGDKHKGLCLGFDVKEAAEVKYQPQRLKYELDQTQTGVRVSAELAKIAMTTKFDEWSYEREWRVFKELTAQHPDGNYYQEFGDVIQLREVIIGARCNLTANDISKLVGDVEQSVTVIKARPAFQRFEVTRQVQVKPVVIGRHNA</sequence>
<proteinExistence type="predicted"/>
<name>A0A158JUC4_9BURK</name>